<keyword evidence="4" id="KW-1003">Cell membrane</keyword>
<feature type="transmembrane region" description="Helical" evidence="13">
    <location>
        <begin position="87"/>
        <end position="109"/>
    </location>
</feature>
<keyword evidence="10" id="KW-0408">Iron</keyword>
<organism evidence="15 16">
    <name type="scientific">Vibrio ulleungensis</name>
    <dbReference type="NCBI Taxonomy" id="2807619"/>
    <lineage>
        <taxon>Bacteria</taxon>
        <taxon>Pseudomonadati</taxon>
        <taxon>Pseudomonadota</taxon>
        <taxon>Gammaproteobacteria</taxon>
        <taxon>Vibrionales</taxon>
        <taxon>Vibrionaceae</taxon>
        <taxon>Vibrio</taxon>
    </lineage>
</organism>
<keyword evidence="8" id="KW-0249">Electron transport</keyword>
<evidence type="ECO:0000256" key="2">
    <source>
        <dbReference type="ARBA" id="ARBA00004651"/>
    </source>
</evidence>
<keyword evidence="9 13" id="KW-1133">Transmembrane helix</keyword>
<evidence type="ECO:0000256" key="13">
    <source>
        <dbReference type="SAM" id="Phobius"/>
    </source>
</evidence>
<evidence type="ECO:0000256" key="5">
    <source>
        <dbReference type="ARBA" id="ARBA00022617"/>
    </source>
</evidence>
<dbReference type="RefSeq" id="WP_205157632.1">
    <property type="nucleotide sequence ID" value="NZ_JAFEUM010000002.1"/>
</dbReference>
<comment type="subcellular location">
    <subcellularLocation>
        <location evidence="2">Cell membrane</location>
        <topology evidence="2">Multi-pass membrane protein</topology>
    </subcellularLocation>
</comment>
<comment type="cofactor">
    <cofactor evidence="1">
        <name>heme b</name>
        <dbReference type="ChEBI" id="CHEBI:60344"/>
    </cofactor>
</comment>
<name>A0ABS2HHT1_9VIBR</name>
<dbReference type="PANTHER" id="PTHR30529:SF1">
    <property type="entry name" value="CYTOCHROME B561 HOMOLOG 2"/>
    <property type="match status" value="1"/>
</dbReference>
<evidence type="ECO:0000256" key="3">
    <source>
        <dbReference type="ARBA" id="ARBA00022448"/>
    </source>
</evidence>
<evidence type="ECO:0000256" key="1">
    <source>
        <dbReference type="ARBA" id="ARBA00001970"/>
    </source>
</evidence>
<dbReference type="EMBL" id="JAFEUM010000002">
    <property type="protein sequence ID" value="MBM7036022.1"/>
    <property type="molecule type" value="Genomic_DNA"/>
</dbReference>
<accession>A0ABS2HHT1</accession>
<feature type="transmembrane region" description="Helical" evidence="13">
    <location>
        <begin position="12"/>
        <end position="33"/>
    </location>
</feature>
<dbReference type="Gene3D" id="1.20.950.20">
    <property type="entry name" value="Transmembrane di-heme cytochromes, Chain C"/>
    <property type="match status" value="1"/>
</dbReference>
<dbReference type="InterPro" id="IPR052168">
    <property type="entry name" value="Cytochrome_b561_oxidase"/>
</dbReference>
<keyword evidence="7" id="KW-0479">Metal-binding</keyword>
<evidence type="ECO:0000256" key="12">
    <source>
        <dbReference type="ARBA" id="ARBA00037975"/>
    </source>
</evidence>
<feature type="transmembrane region" description="Helical" evidence="13">
    <location>
        <begin position="45"/>
        <end position="66"/>
    </location>
</feature>
<evidence type="ECO:0000256" key="11">
    <source>
        <dbReference type="ARBA" id="ARBA00023136"/>
    </source>
</evidence>
<protein>
    <submittedName>
        <fullName evidence="15">Cytochrome b/b6 domain-containing protein</fullName>
    </submittedName>
</protein>
<evidence type="ECO:0000256" key="7">
    <source>
        <dbReference type="ARBA" id="ARBA00022723"/>
    </source>
</evidence>
<comment type="caution">
    <text evidence="15">The sequence shown here is derived from an EMBL/GenBank/DDBJ whole genome shotgun (WGS) entry which is preliminary data.</text>
</comment>
<keyword evidence="6 13" id="KW-0812">Transmembrane</keyword>
<evidence type="ECO:0000313" key="15">
    <source>
        <dbReference type="EMBL" id="MBM7036022.1"/>
    </source>
</evidence>
<proteinExistence type="inferred from homology"/>
<evidence type="ECO:0000313" key="16">
    <source>
        <dbReference type="Proteomes" id="UP000809621"/>
    </source>
</evidence>
<dbReference type="PANTHER" id="PTHR30529">
    <property type="entry name" value="CYTOCHROME B561"/>
    <property type="match status" value="1"/>
</dbReference>
<gene>
    <name evidence="15" type="ORF">JQC93_06325</name>
</gene>
<keyword evidence="11 13" id="KW-0472">Membrane</keyword>
<evidence type="ECO:0000256" key="6">
    <source>
        <dbReference type="ARBA" id="ARBA00022692"/>
    </source>
</evidence>
<evidence type="ECO:0000259" key="14">
    <source>
        <dbReference type="Pfam" id="PF01292"/>
    </source>
</evidence>
<sequence length="198" mass="22167">MDIKQQSTRYDLGYRLLHWVMAFLFVLMLLAGQGFASATTEADRLVMLTGHSSIGSLVIILLLIRLTKRFVIRSPRPVHPLPSAQRAAALTMQYALYLCMIAIPVTGILTAQQHELAVNVFGTFNLSNASVDGYSESTFMSMRSLHESAVSSFKLLLIGHIGAALFHGFVKKDGVLRSMWFKRNKKQRQADVQKRRAL</sequence>
<feature type="domain" description="Cytochrome b561 bacterial/Ni-hydrogenase" evidence="14">
    <location>
        <begin position="9"/>
        <end position="181"/>
    </location>
</feature>
<dbReference type="Proteomes" id="UP000809621">
    <property type="component" value="Unassembled WGS sequence"/>
</dbReference>
<evidence type="ECO:0000256" key="9">
    <source>
        <dbReference type="ARBA" id="ARBA00022989"/>
    </source>
</evidence>
<dbReference type="InterPro" id="IPR011577">
    <property type="entry name" value="Cyt_b561_bac/Ni-Hgenase"/>
</dbReference>
<dbReference type="InterPro" id="IPR016174">
    <property type="entry name" value="Di-haem_cyt_TM"/>
</dbReference>
<evidence type="ECO:0000256" key="4">
    <source>
        <dbReference type="ARBA" id="ARBA00022475"/>
    </source>
</evidence>
<dbReference type="SUPFAM" id="SSF81342">
    <property type="entry name" value="Transmembrane di-heme cytochromes"/>
    <property type="match status" value="1"/>
</dbReference>
<feature type="transmembrane region" description="Helical" evidence="13">
    <location>
        <begin position="149"/>
        <end position="170"/>
    </location>
</feature>
<evidence type="ECO:0000256" key="8">
    <source>
        <dbReference type="ARBA" id="ARBA00022982"/>
    </source>
</evidence>
<keyword evidence="3" id="KW-0813">Transport</keyword>
<comment type="similarity">
    <text evidence="12">Belongs to the cytochrome b561 family.</text>
</comment>
<dbReference type="Pfam" id="PF01292">
    <property type="entry name" value="Ni_hydr_CYTB"/>
    <property type="match status" value="1"/>
</dbReference>
<keyword evidence="16" id="KW-1185">Reference proteome</keyword>
<evidence type="ECO:0000256" key="10">
    <source>
        <dbReference type="ARBA" id="ARBA00023004"/>
    </source>
</evidence>
<reference evidence="15 16" key="1">
    <citation type="submission" date="2021-02" db="EMBL/GenBank/DDBJ databases">
        <authorList>
            <person name="Park J.-S."/>
        </authorList>
    </citation>
    <scope>NUCLEOTIDE SEQUENCE [LARGE SCALE GENOMIC DNA]</scope>
    <source>
        <strain evidence="15 16">188UL20-2</strain>
    </source>
</reference>
<keyword evidence="5" id="KW-0349">Heme</keyword>